<protein>
    <submittedName>
        <fullName evidence="2">Uncharacterized protein</fullName>
    </submittedName>
</protein>
<proteinExistence type="predicted"/>
<dbReference type="AlphaFoldDB" id="A0A1B9PHU9"/>
<accession>A0A1B9PHU9</accession>
<evidence type="ECO:0000313" key="3">
    <source>
        <dbReference type="Proteomes" id="UP000321787"/>
    </source>
</evidence>
<dbReference type="Proteomes" id="UP000321787">
    <property type="component" value="Unassembled WGS sequence"/>
</dbReference>
<comment type="caution">
    <text evidence="2">The sequence shown here is derived from an EMBL/GenBank/DDBJ whole genome shotgun (WGS) entry which is preliminary data.</text>
</comment>
<keyword evidence="1" id="KW-0732">Signal</keyword>
<dbReference type="EMBL" id="BJTZ01000033">
    <property type="protein sequence ID" value="GEK15586.1"/>
    <property type="molecule type" value="Genomic_DNA"/>
</dbReference>
<name>A0A1B9PHU9_ALIFS</name>
<gene>
    <name evidence="2" type="ORF">AFI02nite_36220</name>
</gene>
<feature type="signal peptide" evidence="1">
    <location>
        <begin position="1"/>
        <end position="20"/>
    </location>
</feature>
<dbReference type="RefSeq" id="WP_005421895.1">
    <property type="nucleotide sequence ID" value="NZ_BJTZ01000033.1"/>
</dbReference>
<evidence type="ECO:0000313" key="2">
    <source>
        <dbReference type="EMBL" id="GEK15586.1"/>
    </source>
</evidence>
<evidence type="ECO:0000256" key="1">
    <source>
        <dbReference type="SAM" id="SignalP"/>
    </source>
</evidence>
<organism evidence="2 3">
    <name type="scientific">Aliivibrio fischeri</name>
    <name type="common">Vibrio fischeri</name>
    <dbReference type="NCBI Taxonomy" id="668"/>
    <lineage>
        <taxon>Bacteria</taxon>
        <taxon>Pseudomonadati</taxon>
        <taxon>Pseudomonadota</taxon>
        <taxon>Gammaproteobacteria</taxon>
        <taxon>Vibrionales</taxon>
        <taxon>Vibrionaceae</taxon>
        <taxon>Aliivibrio</taxon>
    </lineage>
</organism>
<reference evidence="2 3" key="1">
    <citation type="submission" date="2019-07" db="EMBL/GenBank/DDBJ databases">
        <title>Whole genome shotgun sequence of Aliivibrio fischeri NBRC 101058.</title>
        <authorList>
            <person name="Hosoyama A."/>
            <person name="Uohara A."/>
            <person name="Ohji S."/>
            <person name="Ichikawa N."/>
        </authorList>
    </citation>
    <scope>NUCLEOTIDE SEQUENCE [LARGE SCALE GENOMIC DNA]</scope>
    <source>
        <strain evidence="2 3">NBRC 101058</strain>
    </source>
</reference>
<sequence>MKWISVFAFLLIALSHPVQATSIEVAFLGYSNHYVDRDYDYNEQHKLIGFSINNGFSVANFTNSYNRKSTLVGWKFQTDDALMLSKLSFDAGIVLGVVTGYKQEEIITYINEDISLYLIPELIISYPITDTISLSLVNGIVPDSKGIILMHHLELSFDDLF</sequence>
<feature type="chain" id="PRO_5041051679" evidence="1">
    <location>
        <begin position="21"/>
        <end position="161"/>
    </location>
</feature>